<accession>A0A073KIH9</accession>
<dbReference type="AlphaFoldDB" id="A0A073KIH9"/>
<organism evidence="1 2">
    <name type="scientific">Bacillus gaemokensis</name>
    <dbReference type="NCBI Taxonomy" id="574375"/>
    <lineage>
        <taxon>Bacteria</taxon>
        <taxon>Bacillati</taxon>
        <taxon>Bacillota</taxon>
        <taxon>Bacilli</taxon>
        <taxon>Bacillales</taxon>
        <taxon>Bacillaceae</taxon>
        <taxon>Bacillus</taxon>
        <taxon>Bacillus cereus group</taxon>
    </lineage>
</organism>
<sequence>MKEIDKYLFLSEASYIWGIPYNTVRNKVKPSVTSQEEIDRMIQQGLIKYFEPPQKADNKSKKTQKSWIVSRAAMYEWFGNPRTIQHKN</sequence>
<gene>
    <name evidence="1" type="ORF">BAGA_20925</name>
</gene>
<dbReference type="Proteomes" id="UP000027778">
    <property type="component" value="Unassembled WGS sequence"/>
</dbReference>
<protein>
    <submittedName>
        <fullName evidence="1">Uncharacterized protein</fullName>
    </submittedName>
</protein>
<dbReference type="STRING" id="574375.AZF08_26250"/>
<keyword evidence="2" id="KW-1185">Reference proteome</keyword>
<proteinExistence type="predicted"/>
<dbReference type="RefSeq" id="WP_033678032.1">
    <property type="nucleotide sequence ID" value="NZ_JOTM01000039.1"/>
</dbReference>
<dbReference type="OrthoDB" id="2936740at2"/>
<comment type="caution">
    <text evidence="1">The sequence shown here is derived from an EMBL/GenBank/DDBJ whole genome shotgun (WGS) entry which is preliminary data.</text>
</comment>
<dbReference type="EMBL" id="JOTM01000039">
    <property type="protein sequence ID" value="KEK22143.1"/>
    <property type="molecule type" value="Genomic_DNA"/>
</dbReference>
<evidence type="ECO:0000313" key="2">
    <source>
        <dbReference type="Proteomes" id="UP000027778"/>
    </source>
</evidence>
<evidence type="ECO:0000313" key="1">
    <source>
        <dbReference type="EMBL" id="KEK22143.1"/>
    </source>
</evidence>
<reference evidence="1 2" key="1">
    <citation type="submission" date="2014-06" db="EMBL/GenBank/DDBJ databases">
        <title>Draft genome sequence of Bacillus gaemokensis JCM 15801 (MCCC 1A00707).</title>
        <authorList>
            <person name="Lai Q."/>
            <person name="Liu Y."/>
            <person name="Shao Z."/>
        </authorList>
    </citation>
    <scope>NUCLEOTIDE SEQUENCE [LARGE SCALE GENOMIC DNA]</scope>
    <source>
        <strain evidence="1 2">JCM 15801</strain>
    </source>
</reference>
<name>A0A073KIH9_9BACI</name>